<dbReference type="Proteomes" id="UP000054270">
    <property type="component" value="Unassembled WGS sequence"/>
</dbReference>
<dbReference type="PANTHER" id="PTHR11530:SF11">
    <property type="entry name" value="D-ASPARTATE OXIDASE"/>
    <property type="match status" value="1"/>
</dbReference>
<keyword evidence="4" id="KW-0274">FAD</keyword>
<dbReference type="GO" id="GO:0003884">
    <property type="term" value="F:D-amino-acid oxidase activity"/>
    <property type="evidence" value="ECO:0007669"/>
    <property type="project" value="InterPro"/>
</dbReference>
<dbReference type="EMBL" id="KN817526">
    <property type="protein sequence ID" value="KJA26859.1"/>
    <property type="molecule type" value="Genomic_DNA"/>
</dbReference>
<dbReference type="OMA" id="DECIHTY"/>
<organism evidence="7 8">
    <name type="scientific">Hypholoma sublateritium (strain FD-334 SS-4)</name>
    <dbReference type="NCBI Taxonomy" id="945553"/>
    <lineage>
        <taxon>Eukaryota</taxon>
        <taxon>Fungi</taxon>
        <taxon>Dikarya</taxon>
        <taxon>Basidiomycota</taxon>
        <taxon>Agaricomycotina</taxon>
        <taxon>Agaricomycetes</taxon>
        <taxon>Agaricomycetidae</taxon>
        <taxon>Agaricales</taxon>
        <taxon>Agaricineae</taxon>
        <taxon>Strophariaceae</taxon>
        <taxon>Hypholoma</taxon>
    </lineage>
</organism>
<evidence type="ECO:0000313" key="7">
    <source>
        <dbReference type="EMBL" id="KJA26859.1"/>
    </source>
</evidence>
<dbReference type="PANTHER" id="PTHR11530">
    <property type="entry name" value="D-AMINO ACID OXIDASE"/>
    <property type="match status" value="1"/>
</dbReference>
<dbReference type="GO" id="GO:0071949">
    <property type="term" value="F:FAD binding"/>
    <property type="evidence" value="ECO:0007669"/>
    <property type="project" value="InterPro"/>
</dbReference>
<evidence type="ECO:0000256" key="1">
    <source>
        <dbReference type="ARBA" id="ARBA00001974"/>
    </source>
</evidence>
<dbReference type="Pfam" id="PF01266">
    <property type="entry name" value="DAO"/>
    <property type="match status" value="1"/>
</dbReference>
<keyword evidence="5" id="KW-0560">Oxidoreductase</keyword>
<evidence type="ECO:0000259" key="6">
    <source>
        <dbReference type="Pfam" id="PF01266"/>
    </source>
</evidence>
<evidence type="ECO:0000256" key="4">
    <source>
        <dbReference type="ARBA" id="ARBA00022827"/>
    </source>
</evidence>
<evidence type="ECO:0000313" key="8">
    <source>
        <dbReference type="Proteomes" id="UP000054270"/>
    </source>
</evidence>
<feature type="domain" description="FAD dependent oxidoreductase" evidence="6">
    <location>
        <begin position="92"/>
        <end position="451"/>
    </location>
</feature>
<dbReference type="SUPFAM" id="SSF54373">
    <property type="entry name" value="FAD-linked reductases, C-terminal domain"/>
    <property type="match status" value="1"/>
</dbReference>
<name>A0A0D2P7C4_HYPSF</name>
<dbReference type="Gene3D" id="3.40.50.720">
    <property type="entry name" value="NAD(P)-binding Rossmann-like Domain"/>
    <property type="match status" value="1"/>
</dbReference>
<evidence type="ECO:0000256" key="3">
    <source>
        <dbReference type="ARBA" id="ARBA00022630"/>
    </source>
</evidence>
<comment type="similarity">
    <text evidence="2">Belongs to the DAMOX/DASOX family.</text>
</comment>
<dbReference type="OrthoDB" id="2015447at2759"/>
<evidence type="ECO:0000256" key="2">
    <source>
        <dbReference type="ARBA" id="ARBA00006730"/>
    </source>
</evidence>
<protein>
    <recommendedName>
        <fullName evidence="6">FAD dependent oxidoreductase domain-containing protein</fullName>
    </recommendedName>
</protein>
<dbReference type="InterPro" id="IPR023209">
    <property type="entry name" value="DAO"/>
</dbReference>
<dbReference type="AlphaFoldDB" id="A0A0D2P7C4"/>
<reference evidence="8" key="1">
    <citation type="submission" date="2014-04" db="EMBL/GenBank/DDBJ databases">
        <title>Evolutionary Origins and Diversification of the Mycorrhizal Mutualists.</title>
        <authorList>
            <consortium name="DOE Joint Genome Institute"/>
            <consortium name="Mycorrhizal Genomics Consortium"/>
            <person name="Kohler A."/>
            <person name="Kuo A."/>
            <person name="Nagy L.G."/>
            <person name="Floudas D."/>
            <person name="Copeland A."/>
            <person name="Barry K.W."/>
            <person name="Cichocki N."/>
            <person name="Veneault-Fourrey C."/>
            <person name="LaButti K."/>
            <person name="Lindquist E.A."/>
            <person name="Lipzen A."/>
            <person name="Lundell T."/>
            <person name="Morin E."/>
            <person name="Murat C."/>
            <person name="Riley R."/>
            <person name="Ohm R."/>
            <person name="Sun H."/>
            <person name="Tunlid A."/>
            <person name="Henrissat B."/>
            <person name="Grigoriev I.V."/>
            <person name="Hibbett D.S."/>
            <person name="Martin F."/>
        </authorList>
    </citation>
    <scope>NUCLEOTIDE SEQUENCE [LARGE SCALE GENOMIC DNA]</scope>
    <source>
        <strain evidence="8">FD-334 SS-4</strain>
    </source>
</reference>
<dbReference type="Gene3D" id="3.30.9.10">
    <property type="entry name" value="D-Amino Acid Oxidase, subunit A, domain 2"/>
    <property type="match status" value="1"/>
</dbReference>
<sequence>MTMISIFISYINITTLSKLYFFLPLDNLRYCYFVPPQSSNRENYRPEGLRSKELRHSHGNLTCRGAPDNLHLDPNDHNNMTTHPAPATKKTVVVLGAGVIGLTTGLKIQATGRYQVEIIADILPTDPKNIKYTSQWAGAHYVSVSPKGTAQADIDHRTFLEFWELSKPGGEAEHCFLRLKQTEYYHSEGPPSDSLEGMPNLREVPTNDLFHRAKCGYEFDTVTIDVPQYLQYLSSHFLARGGRITRGHVQHIDQVLEAGVTQFRHPEDGHAPKNERPAPPHAVVVCTGLGARTLGGVEDRTVHPVRGQTVLVRAPWIRFGRTFEGKGGEWTYIIPRRSGDVIIGGTQAKDDWYPHPRPETTADILRRGLELCPELVPPEISAQRPGTTEDLLSIVIGEGCGLRPVRDGGPRIEAASPVPTLNGRRVPVVYNYGHGARGYISSIGSAEVALELLERELEHV</sequence>
<evidence type="ECO:0000256" key="5">
    <source>
        <dbReference type="ARBA" id="ARBA00023002"/>
    </source>
</evidence>
<dbReference type="STRING" id="945553.A0A0D2P7C4"/>
<dbReference type="GO" id="GO:0019478">
    <property type="term" value="P:D-amino acid catabolic process"/>
    <property type="evidence" value="ECO:0007669"/>
    <property type="project" value="TreeGrafter"/>
</dbReference>
<dbReference type="GO" id="GO:0005737">
    <property type="term" value="C:cytoplasm"/>
    <property type="evidence" value="ECO:0007669"/>
    <property type="project" value="TreeGrafter"/>
</dbReference>
<dbReference type="SUPFAM" id="SSF51971">
    <property type="entry name" value="Nucleotide-binding domain"/>
    <property type="match status" value="1"/>
</dbReference>
<keyword evidence="8" id="KW-1185">Reference proteome</keyword>
<keyword evidence="3" id="KW-0285">Flavoprotein</keyword>
<accession>A0A0D2P7C4</accession>
<gene>
    <name evidence="7" type="ORF">HYPSUDRAFT_1033375</name>
</gene>
<comment type="cofactor">
    <cofactor evidence="1">
        <name>FAD</name>
        <dbReference type="ChEBI" id="CHEBI:57692"/>
    </cofactor>
</comment>
<dbReference type="InterPro" id="IPR006076">
    <property type="entry name" value="FAD-dep_OxRdtase"/>
</dbReference>
<proteinExistence type="inferred from homology"/>